<evidence type="ECO:0000256" key="5">
    <source>
        <dbReference type="ARBA" id="ARBA00038347"/>
    </source>
</evidence>
<dbReference type="InterPro" id="IPR036259">
    <property type="entry name" value="MFS_trans_sf"/>
</dbReference>
<evidence type="ECO:0000259" key="7">
    <source>
        <dbReference type="PROSITE" id="PS50850"/>
    </source>
</evidence>
<evidence type="ECO:0000256" key="2">
    <source>
        <dbReference type="ARBA" id="ARBA00022692"/>
    </source>
</evidence>
<dbReference type="GO" id="GO:0022857">
    <property type="term" value="F:transmembrane transporter activity"/>
    <property type="evidence" value="ECO:0007669"/>
    <property type="project" value="InterPro"/>
</dbReference>
<name>A0A6A6X8S1_9PLEO</name>
<dbReference type="PANTHER" id="PTHR23502">
    <property type="entry name" value="MAJOR FACILITATOR SUPERFAMILY"/>
    <property type="match status" value="1"/>
</dbReference>
<feature type="transmembrane region" description="Helical" evidence="6">
    <location>
        <begin position="441"/>
        <end position="461"/>
    </location>
</feature>
<protein>
    <submittedName>
        <fullName evidence="8">MFS general substrate transporter</fullName>
    </submittedName>
</protein>
<comment type="subcellular location">
    <subcellularLocation>
        <location evidence="1">Membrane</location>
        <topology evidence="1">Multi-pass membrane protein</topology>
    </subcellularLocation>
</comment>
<feature type="transmembrane region" description="Helical" evidence="6">
    <location>
        <begin position="39"/>
        <end position="65"/>
    </location>
</feature>
<feature type="transmembrane region" description="Helical" evidence="6">
    <location>
        <begin position="262"/>
        <end position="285"/>
    </location>
</feature>
<feature type="transmembrane region" description="Helical" evidence="6">
    <location>
        <begin position="348"/>
        <end position="367"/>
    </location>
</feature>
<dbReference type="EMBL" id="MU001955">
    <property type="protein sequence ID" value="KAF2792779.1"/>
    <property type="molecule type" value="Genomic_DNA"/>
</dbReference>
<dbReference type="PROSITE" id="PS50850">
    <property type="entry name" value="MFS"/>
    <property type="match status" value="1"/>
</dbReference>
<sequence length="477" mass="51595">MAVDERQPLLRIADAPADDLSDVDVELPEQWPSSYRWSIVALVAFQAFTVTFTCISVVPVAGTIVSDLNGGHDNPSGSVLLVTIWELGEAAGPLLIAPLSELYGRYPVFNVANVLFICGIAMSAWSRSLNLFIFARFLTGCAVASNVLNPAIIGDIFPAEQRGSAMSVVMLAPLLGGAIGPAVAGAIAQSVGWRKIMWMALGLSIVCEVAFLTLFRETYKVVLLKRNKEVVDSQENDDSRVIKAVHEAESALWVSIVRPASVLSGSVVLQILSLYGSLVFTFFYIMSTTLPDILSNKYGFSPSLVGTTFLSFSIGSIFGVAVCNTLLDRIYKKAQNSEAAKPAPECRLPLMVFGAFAFPLVVALYGWTAQLVLPVPIMLLSIVLLGVLMMLTILPMMAYVVDAFHLYSASAMTAVLITRCLMGTFLPLVTVPLKEAIGYGWGFTVLAAACAVLGPVPLVVWRYGERWRQRSAYTKDE</sequence>
<evidence type="ECO:0000256" key="1">
    <source>
        <dbReference type="ARBA" id="ARBA00004141"/>
    </source>
</evidence>
<dbReference type="InterPro" id="IPR011701">
    <property type="entry name" value="MFS"/>
</dbReference>
<dbReference type="OrthoDB" id="5296287at2759"/>
<organism evidence="8 9">
    <name type="scientific">Melanomma pulvis-pyrius CBS 109.77</name>
    <dbReference type="NCBI Taxonomy" id="1314802"/>
    <lineage>
        <taxon>Eukaryota</taxon>
        <taxon>Fungi</taxon>
        <taxon>Dikarya</taxon>
        <taxon>Ascomycota</taxon>
        <taxon>Pezizomycotina</taxon>
        <taxon>Dothideomycetes</taxon>
        <taxon>Pleosporomycetidae</taxon>
        <taxon>Pleosporales</taxon>
        <taxon>Melanommataceae</taxon>
        <taxon>Melanomma</taxon>
    </lineage>
</organism>
<feature type="transmembrane region" description="Helical" evidence="6">
    <location>
        <begin position="305"/>
        <end position="327"/>
    </location>
</feature>
<dbReference type="SUPFAM" id="SSF103473">
    <property type="entry name" value="MFS general substrate transporter"/>
    <property type="match status" value="1"/>
</dbReference>
<keyword evidence="2 6" id="KW-0812">Transmembrane</keyword>
<feature type="transmembrane region" description="Helical" evidence="6">
    <location>
        <begin position="373"/>
        <end position="394"/>
    </location>
</feature>
<dbReference type="GO" id="GO:0016020">
    <property type="term" value="C:membrane"/>
    <property type="evidence" value="ECO:0007669"/>
    <property type="project" value="UniProtKB-SubCell"/>
</dbReference>
<evidence type="ECO:0000313" key="8">
    <source>
        <dbReference type="EMBL" id="KAF2792779.1"/>
    </source>
</evidence>
<keyword evidence="3 6" id="KW-1133">Transmembrane helix</keyword>
<feature type="transmembrane region" description="Helical" evidence="6">
    <location>
        <begin position="165"/>
        <end position="184"/>
    </location>
</feature>
<comment type="similarity">
    <text evidence="5">Belongs to the major facilitator superfamily. CAR1 family.</text>
</comment>
<proteinExistence type="inferred from homology"/>
<feature type="transmembrane region" description="Helical" evidence="6">
    <location>
        <begin position="196"/>
        <end position="215"/>
    </location>
</feature>
<accession>A0A6A6X8S1</accession>
<dbReference type="PANTHER" id="PTHR23502:SF163">
    <property type="entry name" value="MAJOR FACILITATOR SUPERFAMILY (MFS) PROFILE DOMAIN-CONTAINING PROTEIN"/>
    <property type="match status" value="1"/>
</dbReference>
<reference evidence="8" key="1">
    <citation type="journal article" date="2020" name="Stud. Mycol.">
        <title>101 Dothideomycetes genomes: a test case for predicting lifestyles and emergence of pathogens.</title>
        <authorList>
            <person name="Haridas S."/>
            <person name="Albert R."/>
            <person name="Binder M."/>
            <person name="Bloem J."/>
            <person name="Labutti K."/>
            <person name="Salamov A."/>
            <person name="Andreopoulos B."/>
            <person name="Baker S."/>
            <person name="Barry K."/>
            <person name="Bills G."/>
            <person name="Bluhm B."/>
            <person name="Cannon C."/>
            <person name="Castanera R."/>
            <person name="Culley D."/>
            <person name="Daum C."/>
            <person name="Ezra D."/>
            <person name="Gonzalez J."/>
            <person name="Henrissat B."/>
            <person name="Kuo A."/>
            <person name="Liang C."/>
            <person name="Lipzen A."/>
            <person name="Lutzoni F."/>
            <person name="Magnuson J."/>
            <person name="Mondo S."/>
            <person name="Nolan M."/>
            <person name="Ohm R."/>
            <person name="Pangilinan J."/>
            <person name="Park H.-J."/>
            <person name="Ramirez L."/>
            <person name="Alfaro M."/>
            <person name="Sun H."/>
            <person name="Tritt A."/>
            <person name="Yoshinaga Y."/>
            <person name="Zwiers L.-H."/>
            <person name="Turgeon B."/>
            <person name="Goodwin S."/>
            <person name="Spatafora J."/>
            <person name="Crous P."/>
            <person name="Grigoriev I."/>
        </authorList>
    </citation>
    <scope>NUCLEOTIDE SEQUENCE</scope>
    <source>
        <strain evidence="8">CBS 109.77</strain>
    </source>
</reference>
<evidence type="ECO:0000313" key="9">
    <source>
        <dbReference type="Proteomes" id="UP000799757"/>
    </source>
</evidence>
<feature type="domain" description="Major facilitator superfamily (MFS) profile" evidence="7">
    <location>
        <begin position="39"/>
        <end position="466"/>
    </location>
</feature>
<evidence type="ECO:0000256" key="3">
    <source>
        <dbReference type="ARBA" id="ARBA00022989"/>
    </source>
</evidence>
<dbReference type="Pfam" id="PF07690">
    <property type="entry name" value="MFS_1"/>
    <property type="match status" value="1"/>
</dbReference>
<dbReference type="FunFam" id="1.20.1250.20:FF:000509">
    <property type="entry name" value="MFS general substrate transporter"/>
    <property type="match status" value="1"/>
</dbReference>
<dbReference type="AlphaFoldDB" id="A0A6A6X8S1"/>
<feature type="transmembrane region" description="Helical" evidence="6">
    <location>
        <begin position="77"/>
        <end position="96"/>
    </location>
</feature>
<dbReference type="Gene3D" id="1.20.1250.20">
    <property type="entry name" value="MFS general substrate transporter like domains"/>
    <property type="match status" value="1"/>
</dbReference>
<dbReference type="Proteomes" id="UP000799757">
    <property type="component" value="Unassembled WGS sequence"/>
</dbReference>
<evidence type="ECO:0000256" key="6">
    <source>
        <dbReference type="SAM" id="Phobius"/>
    </source>
</evidence>
<keyword evidence="4 6" id="KW-0472">Membrane</keyword>
<dbReference type="InterPro" id="IPR020846">
    <property type="entry name" value="MFS_dom"/>
</dbReference>
<feature type="transmembrane region" description="Helical" evidence="6">
    <location>
        <begin position="406"/>
        <end position="429"/>
    </location>
</feature>
<feature type="transmembrane region" description="Helical" evidence="6">
    <location>
        <begin position="108"/>
        <end position="125"/>
    </location>
</feature>
<evidence type="ECO:0000256" key="4">
    <source>
        <dbReference type="ARBA" id="ARBA00023136"/>
    </source>
</evidence>
<keyword evidence="9" id="KW-1185">Reference proteome</keyword>
<feature type="transmembrane region" description="Helical" evidence="6">
    <location>
        <begin position="131"/>
        <end position="153"/>
    </location>
</feature>
<gene>
    <name evidence="8" type="ORF">K505DRAFT_307031</name>
</gene>